<gene>
    <name evidence="1" type="primary">P0532H03.28</name>
</gene>
<protein>
    <submittedName>
        <fullName evidence="1">Uncharacterized protein</fullName>
    </submittedName>
</protein>
<sequence length="110" mass="12081">MSTHATCDLEAELLHGDGEEAASFLMKENMPPMVSRCRWSEMEAARGGAVRGRQGRSGARARGRGGRSCIMFIEAEYDDNSASTVDICRLTGNNDEHHAEAFKRLIPPRA</sequence>
<evidence type="ECO:0000313" key="1">
    <source>
        <dbReference type="EMBL" id="BAD54524.1"/>
    </source>
</evidence>
<proteinExistence type="predicted"/>
<reference evidence="2" key="1">
    <citation type="journal article" date="2005" name="Nature">
        <title>The map-based sequence of the rice genome.</title>
        <authorList>
            <consortium name="International rice genome sequencing project (IRGSP)"/>
            <person name="Matsumoto T."/>
            <person name="Wu J."/>
            <person name="Kanamori H."/>
            <person name="Katayose Y."/>
            <person name="Fujisawa M."/>
            <person name="Namiki N."/>
            <person name="Mizuno H."/>
            <person name="Yamamoto K."/>
            <person name="Antonio B.A."/>
            <person name="Baba T."/>
            <person name="Sakata K."/>
            <person name="Nagamura Y."/>
            <person name="Aoki H."/>
            <person name="Arikawa K."/>
            <person name="Arita K."/>
            <person name="Bito T."/>
            <person name="Chiden Y."/>
            <person name="Fujitsuka N."/>
            <person name="Fukunaka R."/>
            <person name="Hamada M."/>
            <person name="Harada C."/>
            <person name="Hayashi A."/>
            <person name="Hijishita S."/>
            <person name="Honda M."/>
            <person name="Hosokawa S."/>
            <person name="Ichikawa Y."/>
            <person name="Idonuma A."/>
            <person name="Iijima M."/>
            <person name="Ikeda M."/>
            <person name="Ikeno M."/>
            <person name="Ito K."/>
            <person name="Ito S."/>
            <person name="Ito T."/>
            <person name="Ito Y."/>
            <person name="Ito Y."/>
            <person name="Iwabuchi A."/>
            <person name="Kamiya K."/>
            <person name="Karasawa W."/>
            <person name="Kurita K."/>
            <person name="Katagiri S."/>
            <person name="Kikuta A."/>
            <person name="Kobayashi H."/>
            <person name="Kobayashi N."/>
            <person name="Machita K."/>
            <person name="Maehara T."/>
            <person name="Masukawa M."/>
            <person name="Mizubayashi T."/>
            <person name="Mukai Y."/>
            <person name="Nagasaki H."/>
            <person name="Nagata Y."/>
            <person name="Naito S."/>
            <person name="Nakashima M."/>
            <person name="Nakama Y."/>
            <person name="Nakamichi Y."/>
            <person name="Nakamura M."/>
            <person name="Meguro A."/>
            <person name="Negishi M."/>
            <person name="Ohta I."/>
            <person name="Ohta T."/>
            <person name="Okamoto M."/>
            <person name="Ono N."/>
            <person name="Saji S."/>
            <person name="Sakaguchi M."/>
            <person name="Sakai K."/>
            <person name="Shibata M."/>
            <person name="Shimokawa T."/>
            <person name="Song J."/>
            <person name="Takazaki Y."/>
            <person name="Terasawa K."/>
            <person name="Tsugane M."/>
            <person name="Tsuji K."/>
            <person name="Ueda S."/>
            <person name="Waki K."/>
            <person name="Yamagata H."/>
            <person name="Yamamoto M."/>
            <person name="Yamamoto S."/>
            <person name="Yamane H."/>
            <person name="Yoshiki S."/>
            <person name="Yoshihara R."/>
            <person name="Yukawa K."/>
            <person name="Zhong H."/>
            <person name="Yano M."/>
            <person name="Yuan Q."/>
            <person name="Ouyang S."/>
            <person name="Liu J."/>
            <person name="Jones K.M."/>
            <person name="Gansberger K."/>
            <person name="Moffat K."/>
            <person name="Hill J."/>
            <person name="Bera J."/>
            <person name="Fadrosh D."/>
            <person name="Jin S."/>
            <person name="Johri S."/>
            <person name="Kim M."/>
            <person name="Overton L."/>
            <person name="Reardon M."/>
            <person name="Tsitrin T."/>
            <person name="Vuong H."/>
            <person name="Weaver B."/>
            <person name="Ciecko A."/>
            <person name="Tallon L."/>
            <person name="Jackson J."/>
            <person name="Pai G."/>
            <person name="Aken S.V."/>
            <person name="Utterback T."/>
            <person name="Reidmuller S."/>
            <person name="Feldblyum T."/>
            <person name="Hsiao J."/>
            <person name="Zismann V."/>
            <person name="Iobst S."/>
            <person name="de Vazeille A.R."/>
            <person name="Buell C.R."/>
            <person name="Ying K."/>
            <person name="Li Y."/>
            <person name="Lu T."/>
            <person name="Huang Y."/>
            <person name="Zhao Q."/>
            <person name="Feng Q."/>
            <person name="Zhang L."/>
            <person name="Zhu J."/>
            <person name="Weng Q."/>
            <person name="Mu J."/>
            <person name="Lu Y."/>
            <person name="Fan D."/>
            <person name="Liu Y."/>
            <person name="Guan J."/>
            <person name="Zhang Y."/>
            <person name="Yu S."/>
            <person name="Liu X."/>
            <person name="Zhang Y."/>
            <person name="Hong G."/>
            <person name="Han B."/>
            <person name="Choisne N."/>
            <person name="Demange N."/>
            <person name="Orjeda G."/>
            <person name="Samain S."/>
            <person name="Cattolico L."/>
            <person name="Pelletier E."/>
            <person name="Couloux A."/>
            <person name="Segurens B."/>
            <person name="Wincker P."/>
            <person name="D'Hont A."/>
            <person name="Scarpelli C."/>
            <person name="Weissenbach J."/>
            <person name="Salanoubat M."/>
            <person name="Quetier F."/>
            <person name="Yu Y."/>
            <person name="Kim H.R."/>
            <person name="Rambo T."/>
            <person name="Currie J."/>
            <person name="Collura K."/>
            <person name="Luo M."/>
            <person name="Yang T."/>
            <person name="Ammiraju J.S.S."/>
            <person name="Engler F."/>
            <person name="Soderlund C."/>
            <person name="Wing R.A."/>
            <person name="Palmer L.E."/>
            <person name="de la Bastide M."/>
            <person name="Spiegel L."/>
            <person name="Nascimento L."/>
            <person name="Zutavern T."/>
            <person name="O'Shaughnessy A."/>
            <person name="Dike S."/>
            <person name="Dedhia N."/>
            <person name="Preston R."/>
            <person name="Balija V."/>
            <person name="McCombie W.R."/>
            <person name="Chow T."/>
            <person name="Chen H."/>
            <person name="Chung M."/>
            <person name="Chen C."/>
            <person name="Shaw J."/>
            <person name="Wu H."/>
            <person name="Hsiao K."/>
            <person name="Chao Y."/>
            <person name="Chu M."/>
            <person name="Cheng C."/>
            <person name="Hour A."/>
            <person name="Lee P."/>
            <person name="Lin S."/>
            <person name="Lin Y."/>
            <person name="Liou J."/>
            <person name="Liu S."/>
            <person name="Hsing Y."/>
            <person name="Raghuvanshi S."/>
            <person name="Mohanty A."/>
            <person name="Bharti A.K."/>
            <person name="Gaur A."/>
            <person name="Gupta V."/>
            <person name="Kumar D."/>
            <person name="Ravi V."/>
            <person name="Vij S."/>
            <person name="Kapur A."/>
            <person name="Khurana P."/>
            <person name="Khurana P."/>
            <person name="Khurana J.P."/>
            <person name="Tyagi A.K."/>
            <person name="Gaikwad K."/>
            <person name="Singh A."/>
            <person name="Dalal V."/>
            <person name="Srivastava S."/>
            <person name="Dixit A."/>
            <person name="Pal A.K."/>
            <person name="Ghazi I.A."/>
            <person name="Yadav M."/>
            <person name="Pandit A."/>
            <person name="Bhargava A."/>
            <person name="Sureshbabu K."/>
            <person name="Batra K."/>
            <person name="Sharma T.R."/>
            <person name="Mohapatra T."/>
            <person name="Singh N.K."/>
            <person name="Messing J."/>
            <person name="Nelson A.B."/>
            <person name="Fuks G."/>
            <person name="Kavchok S."/>
            <person name="Keizer G."/>
            <person name="Linton E."/>
            <person name="Llaca V."/>
            <person name="Song R."/>
            <person name="Tanyolac B."/>
            <person name="Young S."/>
            <person name="Ho-Il K."/>
            <person name="Hahn J.H."/>
            <person name="Sangsakoo G."/>
            <person name="Vanavichit A."/>
            <person name="de Mattos Luiz.A.T."/>
            <person name="Zimmer P.D."/>
            <person name="Malone G."/>
            <person name="Dellagostin O."/>
            <person name="de Oliveira A.C."/>
            <person name="Bevan M."/>
            <person name="Bancroft I."/>
            <person name="Minx P."/>
            <person name="Cordum H."/>
            <person name="Wilson R."/>
            <person name="Cheng Z."/>
            <person name="Jin W."/>
            <person name="Jiang J."/>
            <person name="Leong S.A."/>
            <person name="Iwama H."/>
            <person name="Gojobori T."/>
            <person name="Itoh T."/>
            <person name="Niimura Y."/>
            <person name="Fujii Y."/>
            <person name="Habara T."/>
            <person name="Sakai H."/>
            <person name="Sato Y."/>
            <person name="Wilson G."/>
            <person name="Kumar K."/>
            <person name="McCouch S."/>
            <person name="Juretic N."/>
            <person name="Hoen D."/>
            <person name="Wright S."/>
            <person name="Bruskiewich R."/>
            <person name="Bureau T."/>
            <person name="Miyao A."/>
            <person name="Hirochika H."/>
            <person name="Nishikawa T."/>
            <person name="Kadowaki K."/>
            <person name="Sugiura M."/>
            <person name="Burr B."/>
            <person name="Sasaki T."/>
        </authorList>
    </citation>
    <scope>NUCLEOTIDE SEQUENCE [LARGE SCALE GENOMIC DNA]</scope>
    <source>
        <strain evidence="2">cv. Nipponbare</strain>
    </source>
</reference>
<dbReference type="EMBL" id="AP005457">
    <property type="protein sequence ID" value="BAD54524.1"/>
    <property type="molecule type" value="Genomic_DNA"/>
</dbReference>
<reference evidence="2" key="2">
    <citation type="journal article" date="2008" name="Nucleic Acids Res.">
        <title>The rice annotation project database (RAP-DB): 2008 update.</title>
        <authorList>
            <consortium name="The rice annotation project (RAP)"/>
        </authorList>
    </citation>
    <scope>GENOME REANNOTATION</scope>
    <source>
        <strain evidence="2">cv. Nipponbare</strain>
    </source>
</reference>
<evidence type="ECO:0000313" key="2">
    <source>
        <dbReference type="Proteomes" id="UP000000763"/>
    </source>
</evidence>
<dbReference type="Proteomes" id="UP000000763">
    <property type="component" value="Chromosome 6"/>
</dbReference>
<dbReference type="AlphaFoldDB" id="Q5Z667"/>
<name>Q5Z667_ORYSJ</name>
<organism evidence="1 2">
    <name type="scientific">Oryza sativa subsp. japonica</name>
    <name type="common">Rice</name>
    <dbReference type="NCBI Taxonomy" id="39947"/>
    <lineage>
        <taxon>Eukaryota</taxon>
        <taxon>Viridiplantae</taxon>
        <taxon>Streptophyta</taxon>
        <taxon>Embryophyta</taxon>
        <taxon>Tracheophyta</taxon>
        <taxon>Spermatophyta</taxon>
        <taxon>Magnoliopsida</taxon>
        <taxon>Liliopsida</taxon>
        <taxon>Poales</taxon>
        <taxon>Poaceae</taxon>
        <taxon>BOP clade</taxon>
        <taxon>Oryzoideae</taxon>
        <taxon>Oryzeae</taxon>
        <taxon>Oryzinae</taxon>
        <taxon>Oryza</taxon>
        <taxon>Oryza sativa</taxon>
    </lineage>
</organism>
<accession>Q5Z667</accession>